<dbReference type="Pfam" id="PF00753">
    <property type="entry name" value="Lactamase_B"/>
    <property type="match status" value="1"/>
</dbReference>
<dbReference type="SMART" id="SM00849">
    <property type="entry name" value="Lactamase_B"/>
    <property type="match status" value="1"/>
</dbReference>
<dbReference type="eggNOG" id="ENOG502SZDP">
    <property type="taxonomic scope" value="Eukaryota"/>
</dbReference>
<reference evidence="2" key="1">
    <citation type="submission" date="2013-04" db="EMBL/GenBank/DDBJ databases">
        <title>The Genome Sequence of Fonticula alba ATCC 38817.</title>
        <authorList>
            <consortium name="The Broad Institute Genomics Platform"/>
            <person name="Russ C."/>
            <person name="Cuomo C."/>
            <person name="Burger G."/>
            <person name="Gray M.W."/>
            <person name="Holland P.W.H."/>
            <person name="King N."/>
            <person name="Lang F.B.F."/>
            <person name="Roger A.J."/>
            <person name="Ruiz-Trillo I."/>
            <person name="Brown M."/>
            <person name="Walker B."/>
            <person name="Young S."/>
            <person name="Zeng Q."/>
            <person name="Gargeya S."/>
            <person name="Fitzgerald M."/>
            <person name="Haas B."/>
            <person name="Abouelleil A."/>
            <person name="Allen A.W."/>
            <person name="Alvarado L."/>
            <person name="Arachchi H.M."/>
            <person name="Berlin A.M."/>
            <person name="Chapman S.B."/>
            <person name="Gainer-Dewar J."/>
            <person name="Goldberg J."/>
            <person name="Griggs A."/>
            <person name="Gujja S."/>
            <person name="Hansen M."/>
            <person name="Howarth C."/>
            <person name="Imamovic A."/>
            <person name="Ireland A."/>
            <person name="Larimer J."/>
            <person name="McCowan C."/>
            <person name="Murphy C."/>
            <person name="Pearson M."/>
            <person name="Poon T.W."/>
            <person name="Priest M."/>
            <person name="Roberts A."/>
            <person name="Saif S."/>
            <person name="Shea T."/>
            <person name="Sisk P."/>
            <person name="Sykes S."/>
            <person name="Wortman J."/>
            <person name="Nusbaum C."/>
            <person name="Birren B."/>
        </authorList>
    </citation>
    <scope>NUCLEOTIDE SEQUENCE [LARGE SCALE GENOMIC DNA]</scope>
    <source>
        <strain evidence="2">ATCC 38817</strain>
    </source>
</reference>
<dbReference type="GeneID" id="20530749"/>
<evidence type="ECO:0000313" key="2">
    <source>
        <dbReference type="EMBL" id="KCV67504.1"/>
    </source>
</evidence>
<dbReference type="OrthoDB" id="17458at2759"/>
<organism evidence="2">
    <name type="scientific">Fonticula alba</name>
    <name type="common">Slime mold</name>
    <dbReference type="NCBI Taxonomy" id="691883"/>
    <lineage>
        <taxon>Eukaryota</taxon>
        <taxon>Rotosphaerida</taxon>
        <taxon>Fonticulaceae</taxon>
        <taxon>Fonticula</taxon>
    </lineage>
</organism>
<dbReference type="AlphaFoldDB" id="A0A058YZU4"/>
<proteinExistence type="predicted"/>
<accession>A0A058YZU4</accession>
<sequence>MRPLVQCHNVGRFRRFGTTTSYWLFRIGDTVIDCGPSNVSARVDRLFRSFHADQAPTSVLVTHHHEDHTGNAGLLQARHQLPVYCTPMTSQIVQTGYFQEWYRLAIWGRFRAFSPTGVLGPSFDAGPDVGPLEPIHTPGHIFDHHAIFAPEHKILFAGDMFIARRRKAYRLDERPRVEIASLGRLVDTLPAGTRLYCAHRGDAMVEQDGAQLLRDRRDFLRGLRDTVVQEVTRELGSFDEVSELVSRRALAAAQGFRTRQRLVPAPPATGEEAAFLAAIEQTVRRLSERLLGREGFLALITAEDHANVNLIRGMLIDPRVDDGSAQLGLERFADPALLHE</sequence>
<dbReference type="OMA" id="RINTTVC"/>
<dbReference type="Gene3D" id="3.60.15.10">
    <property type="entry name" value="Ribonuclease Z/Hydroxyacylglutathione hydrolase-like"/>
    <property type="match status" value="1"/>
</dbReference>
<gene>
    <name evidence="2" type="ORF">H696_06024</name>
</gene>
<dbReference type="PANTHER" id="PTHR42951:SF17">
    <property type="entry name" value="METALLO-BETA-LACTAMASE DOMAIN-CONTAINING PROTEIN"/>
    <property type="match status" value="1"/>
</dbReference>
<name>A0A058YZU4_FONAL</name>
<dbReference type="InterPro" id="IPR001279">
    <property type="entry name" value="Metallo-B-lactamas"/>
</dbReference>
<dbReference type="RefSeq" id="XP_009498065.1">
    <property type="nucleotide sequence ID" value="XM_009499790.1"/>
</dbReference>
<keyword evidence="3" id="KW-1185">Reference proteome</keyword>
<evidence type="ECO:0000259" key="1">
    <source>
        <dbReference type="SMART" id="SM00849"/>
    </source>
</evidence>
<feature type="domain" description="Metallo-beta-lactamase" evidence="1">
    <location>
        <begin position="19"/>
        <end position="199"/>
    </location>
</feature>
<dbReference type="InterPro" id="IPR036866">
    <property type="entry name" value="RibonucZ/Hydroxyglut_hydro"/>
</dbReference>
<dbReference type="Proteomes" id="UP000030693">
    <property type="component" value="Unassembled WGS sequence"/>
</dbReference>
<dbReference type="EMBL" id="KB932217">
    <property type="protein sequence ID" value="KCV67504.1"/>
    <property type="molecule type" value="Genomic_DNA"/>
</dbReference>
<evidence type="ECO:0000313" key="3">
    <source>
        <dbReference type="Proteomes" id="UP000030693"/>
    </source>
</evidence>
<dbReference type="PANTHER" id="PTHR42951">
    <property type="entry name" value="METALLO-BETA-LACTAMASE DOMAIN-CONTAINING"/>
    <property type="match status" value="1"/>
</dbReference>
<dbReference type="SUPFAM" id="SSF56281">
    <property type="entry name" value="Metallo-hydrolase/oxidoreductase"/>
    <property type="match status" value="1"/>
</dbReference>
<protein>
    <recommendedName>
        <fullName evidence="1">Metallo-beta-lactamase domain-containing protein</fullName>
    </recommendedName>
</protein>
<dbReference type="InterPro" id="IPR050855">
    <property type="entry name" value="NDM-1-like"/>
</dbReference>